<evidence type="ECO:0000256" key="3">
    <source>
        <dbReference type="RuleBase" id="RU000687"/>
    </source>
</evidence>
<keyword evidence="6" id="KW-1185">Reference proteome</keyword>
<evidence type="ECO:0000256" key="1">
    <source>
        <dbReference type="ARBA" id="ARBA00004141"/>
    </source>
</evidence>
<dbReference type="Gene3D" id="2.70.170.10">
    <property type="entry name" value="Neurotransmitter-gated ion-channel ligand-binding domain"/>
    <property type="match status" value="1"/>
</dbReference>
<keyword evidence="3" id="KW-0407">Ion channel</keyword>
<dbReference type="GO" id="GO:0004888">
    <property type="term" value="F:transmembrane signaling receptor activity"/>
    <property type="evidence" value="ECO:0007669"/>
    <property type="project" value="InterPro"/>
</dbReference>
<sequence>MEKFRIYSYLSLVFIWRGYVYAANRTDAAALKTILLTGYDTSIRPYYDKRLNISVGFFVFSIQDLDEKSGTLTCVGGPYFNWDDPRLTWNPTDYGDLTSITFSTSQIWYPELYLLNPASKMEPIGDSSFFLRSNANGTVWRYLSSIIKTSCDVDMTYFPFDTQICRIKLTAWGYNDDELYLTPAQSSIDMTYYGENAQWRVVGSTIEKFSVKGYDGMVSAVLSLKR</sequence>
<dbReference type="AlphaFoldDB" id="A0AA88YNW0"/>
<feature type="signal peptide" evidence="3">
    <location>
        <begin position="1"/>
        <end position="22"/>
    </location>
</feature>
<name>A0AA88YNW0_PINIB</name>
<feature type="domain" description="Neurotransmitter-gated ion-channel ligand-binding" evidence="4">
    <location>
        <begin position="32"/>
        <end position="216"/>
    </location>
</feature>
<dbReference type="PRINTS" id="PR00252">
    <property type="entry name" value="NRIONCHANNEL"/>
</dbReference>
<protein>
    <recommendedName>
        <fullName evidence="4">Neurotransmitter-gated ion-channel ligand-binding domain-containing protein</fullName>
    </recommendedName>
</protein>
<keyword evidence="3" id="KW-0732">Signal</keyword>
<dbReference type="PANTHER" id="PTHR18945">
    <property type="entry name" value="NEUROTRANSMITTER GATED ION CHANNEL"/>
    <property type="match status" value="1"/>
</dbReference>
<gene>
    <name evidence="5" type="ORF">FSP39_012029</name>
</gene>
<organism evidence="5 6">
    <name type="scientific">Pinctada imbricata</name>
    <name type="common">Atlantic pearl-oyster</name>
    <name type="synonym">Pinctada martensii</name>
    <dbReference type="NCBI Taxonomy" id="66713"/>
    <lineage>
        <taxon>Eukaryota</taxon>
        <taxon>Metazoa</taxon>
        <taxon>Spiralia</taxon>
        <taxon>Lophotrochozoa</taxon>
        <taxon>Mollusca</taxon>
        <taxon>Bivalvia</taxon>
        <taxon>Autobranchia</taxon>
        <taxon>Pteriomorphia</taxon>
        <taxon>Pterioida</taxon>
        <taxon>Pterioidea</taxon>
        <taxon>Pteriidae</taxon>
        <taxon>Pinctada</taxon>
    </lineage>
</organism>
<keyword evidence="2" id="KW-0472">Membrane</keyword>
<dbReference type="Pfam" id="PF02931">
    <property type="entry name" value="Neur_chan_LBD"/>
    <property type="match status" value="1"/>
</dbReference>
<comment type="similarity">
    <text evidence="3">Belongs to the ligand-gated ion channel (TC 1.A.9) family.</text>
</comment>
<dbReference type="EMBL" id="VSWD01000005">
    <property type="protein sequence ID" value="KAK3102534.1"/>
    <property type="molecule type" value="Genomic_DNA"/>
</dbReference>
<keyword evidence="3" id="KW-0813">Transport</keyword>
<evidence type="ECO:0000259" key="4">
    <source>
        <dbReference type="Pfam" id="PF02931"/>
    </source>
</evidence>
<dbReference type="SUPFAM" id="SSF63712">
    <property type="entry name" value="Nicotinic receptor ligand binding domain-like"/>
    <property type="match status" value="1"/>
</dbReference>
<reference evidence="5" key="1">
    <citation type="submission" date="2019-08" db="EMBL/GenBank/DDBJ databases">
        <title>The improved chromosome-level genome for the pearl oyster Pinctada fucata martensii using PacBio sequencing and Hi-C.</title>
        <authorList>
            <person name="Zheng Z."/>
        </authorList>
    </citation>
    <scope>NUCLEOTIDE SEQUENCE</scope>
    <source>
        <strain evidence="5">ZZ-2019</strain>
        <tissue evidence="5">Adductor muscle</tissue>
    </source>
</reference>
<dbReference type="GO" id="GO:0016020">
    <property type="term" value="C:membrane"/>
    <property type="evidence" value="ECO:0007669"/>
    <property type="project" value="UniProtKB-SubCell"/>
</dbReference>
<evidence type="ECO:0000313" key="6">
    <source>
        <dbReference type="Proteomes" id="UP001186944"/>
    </source>
</evidence>
<evidence type="ECO:0000313" key="5">
    <source>
        <dbReference type="EMBL" id="KAK3102534.1"/>
    </source>
</evidence>
<dbReference type="PROSITE" id="PS00236">
    <property type="entry name" value="NEUROTR_ION_CHANNEL"/>
    <property type="match status" value="1"/>
</dbReference>
<dbReference type="GO" id="GO:0005230">
    <property type="term" value="F:extracellular ligand-gated monoatomic ion channel activity"/>
    <property type="evidence" value="ECO:0007669"/>
    <property type="project" value="InterPro"/>
</dbReference>
<comment type="caution">
    <text evidence="5">The sequence shown here is derived from an EMBL/GenBank/DDBJ whole genome shotgun (WGS) entry which is preliminary data.</text>
</comment>
<dbReference type="InterPro" id="IPR006202">
    <property type="entry name" value="Neur_chan_lig-bd"/>
</dbReference>
<dbReference type="InterPro" id="IPR006201">
    <property type="entry name" value="Neur_channel"/>
</dbReference>
<evidence type="ECO:0000256" key="2">
    <source>
        <dbReference type="ARBA" id="ARBA00023136"/>
    </source>
</evidence>
<dbReference type="FunFam" id="2.70.170.10:FF:000028">
    <property type="entry name" value="AcetylCholine Receptor"/>
    <property type="match status" value="1"/>
</dbReference>
<comment type="subcellular location">
    <subcellularLocation>
        <location evidence="1">Membrane</location>
        <topology evidence="1">Multi-pass membrane protein</topology>
    </subcellularLocation>
</comment>
<dbReference type="InterPro" id="IPR018000">
    <property type="entry name" value="Neurotransmitter_ion_chnl_CS"/>
</dbReference>
<accession>A0AA88YNW0</accession>
<dbReference type="Proteomes" id="UP001186944">
    <property type="component" value="Unassembled WGS sequence"/>
</dbReference>
<dbReference type="CDD" id="cd18989">
    <property type="entry name" value="LGIC_ECD_cation"/>
    <property type="match status" value="1"/>
</dbReference>
<keyword evidence="3" id="KW-0406">Ion transport</keyword>
<feature type="chain" id="PRO_5041518491" description="Neurotransmitter-gated ion-channel ligand-binding domain-containing protein" evidence="3">
    <location>
        <begin position="23"/>
        <end position="226"/>
    </location>
</feature>
<dbReference type="InterPro" id="IPR036734">
    <property type="entry name" value="Neur_chan_lig-bd_sf"/>
</dbReference>
<proteinExistence type="inferred from homology"/>